<keyword evidence="10" id="KW-1185">Reference proteome</keyword>
<comment type="catalytic activity">
    <reaction evidence="2">
        <text>3,3',5'-triiodo-L-thyronine sulfate + iodide + A + H(+) = L-thyroxine sulfate + AH2</text>
        <dbReference type="Rhea" id="RHEA:83835"/>
        <dbReference type="ChEBI" id="CHEBI:13193"/>
        <dbReference type="ChEBI" id="CHEBI:15378"/>
        <dbReference type="ChEBI" id="CHEBI:16382"/>
        <dbReference type="ChEBI" id="CHEBI:17499"/>
        <dbReference type="ChEBI" id="CHEBI:176512"/>
        <dbReference type="ChEBI" id="CHEBI:176513"/>
    </reaction>
    <physiologicalReaction direction="right-to-left" evidence="2">
        <dbReference type="Rhea" id="RHEA:83837"/>
    </physiologicalReaction>
</comment>
<reference evidence="9 10" key="1">
    <citation type="submission" date="2009-12" db="EMBL/GenBank/DDBJ databases">
        <title>The Genome Sequence of Anolis carolinensis (Green Anole Lizard).</title>
        <authorList>
            <consortium name="The Genome Sequencing Platform"/>
            <person name="Di Palma F."/>
            <person name="Alfoldi J."/>
            <person name="Heiman D."/>
            <person name="Young S."/>
            <person name="Grabherr M."/>
            <person name="Johnson J."/>
            <person name="Lander E.S."/>
            <person name="Lindblad-Toh K."/>
        </authorList>
    </citation>
    <scope>NUCLEOTIDE SEQUENCE [LARGE SCALE GENOMIC DNA]</scope>
    <source>
        <strain evidence="9 10">JBL SC #1</strain>
    </source>
</reference>
<evidence type="ECO:0000256" key="5">
    <source>
        <dbReference type="ARBA" id="ARBA00093219"/>
    </source>
</evidence>
<dbReference type="GO" id="GO:0042446">
    <property type="term" value="P:hormone biosynthetic process"/>
    <property type="evidence" value="ECO:0007669"/>
    <property type="project" value="UniProtKB-KW"/>
</dbReference>
<comment type="catalytic activity">
    <reaction evidence="3">
        <text>3,3'-diiodo-L-thyronine sulfate + iodide + A + H(+) = 3,3',5-triiodo-L-thyronine sulfate + AH2</text>
        <dbReference type="Rhea" id="RHEA:83751"/>
        <dbReference type="ChEBI" id="CHEBI:13193"/>
        <dbReference type="ChEBI" id="CHEBI:15378"/>
        <dbReference type="ChEBI" id="CHEBI:16382"/>
        <dbReference type="ChEBI" id="CHEBI:17499"/>
        <dbReference type="ChEBI" id="CHEBI:176511"/>
        <dbReference type="ChEBI" id="CHEBI:176515"/>
    </reaction>
    <physiologicalReaction direction="right-to-left" evidence="3">
        <dbReference type="Rhea" id="RHEA:83753"/>
    </physiologicalReaction>
</comment>
<reference evidence="9" key="3">
    <citation type="submission" date="2025-09" db="UniProtKB">
        <authorList>
            <consortium name="Ensembl"/>
        </authorList>
    </citation>
    <scope>IDENTIFICATION</scope>
</reference>
<comment type="catalytic activity">
    <reaction evidence="1">
        <text>3-iodo-L-thyronine + iodide + A + H(+) = 3,3'-diiodo-L-thyronine + AH2</text>
        <dbReference type="Rhea" id="RHEA:83783"/>
        <dbReference type="ChEBI" id="CHEBI:13193"/>
        <dbReference type="ChEBI" id="CHEBI:15378"/>
        <dbReference type="ChEBI" id="CHEBI:16382"/>
        <dbReference type="ChEBI" id="CHEBI:17499"/>
        <dbReference type="ChEBI" id="CHEBI:176514"/>
        <dbReference type="ChEBI" id="CHEBI:232627"/>
    </reaction>
    <physiologicalReaction direction="right-to-left" evidence="1">
        <dbReference type="Rhea" id="RHEA:83785"/>
    </physiologicalReaction>
</comment>
<proteinExistence type="inferred from homology"/>
<dbReference type="Gene3D" id="3.40.30.10">
    <property type="entry name" value="Glutaredoxin"/>
    <property type="match status" value="1"/>
</dbReference>
<dbReference type="AlphaFoldDB" id="A0A803ST90"/>
<organism evidence="9 10">
    <name type="scientific">Anolis carolinensis</name>
    <name type="common">Green anole</name>
    <name type="synonym">American chameleon</name>
    <dbReference type="NCBI Taxonomy" id="28377"/>
    <lineage>
        <taxon>Eukaryota</taxon>
        <taxon>Metazoa</taxon>
        <taxon>Chordata</taxon>
        <taxon>Craniata</taxon>
        <taxon>Vertebrata</taxon>
        <taxon>Euteleostomi</taxon>
        <taxon>Lepidosauria</taxon>
        <taxon>Squamata</taxon>
        <taxon>Bifurcata</taxon>
        <taxon>Unidentata</taxon>
        <taxon>Episquamata</taxon>
        <taxon>Toxicofera</taxon>
        <taxon>Iguania</taxon>
        <taxon>Dactyloidae</taxon>
        <taxon>Anolis</taxon>
    </lineage>
</organism>
<evidence type="ECO:0000256" key="1">
    <source>
        <dbReference type="ARBA" id="ARBA00093186"/>
    </source>
</evidence>
<dbReference type="Pfam" id="PF00837">
    <property type="entry name" value="T4_deiodinase"/>
    <property type="match status" value="1"/>
</dbReference>
<evidence type="ECO:0000256" key="4">
    <source>
        <dbReference type="ARBA" id="ARBA00093210"/>
    </source>
</evidence>
<evidence type="ECO:0000313" key="10">
    <source>
        <dbReference type="Proteomes" id="UP000001646"/>
    </source>
</evidence>
<dbReference type="InParanoid" id="A0A803ST90"/>
<keyword evidence="8" id="KW-0560">Oxidoreductase</keyword>
<dbReference type="PANTHER" id="PTHR11781:SF22">
    <property type="entry name" value="TYPE I IODOTHYRONINE DEIODINASE"/>
    <property type="match status" value="1"/>
</dbReference>
<sequence length="119" mass="13677">MFRFGEFKKLIEDFSFAADFLVIYIEEAHASDGWAFKNNIVIKSHRTLHDRMQAAEILLKQYPLCSVVMDTMENLSSSTYAALPERLYVLQGGNIVYKGGVGPWNYNPQEVREVLEKLL</sequence>
<dbReference type="GO" id="GO:0042404">
    <property type="term" value="P:thyroid hormone catabolic process"/>
    <property type="evidence" value="ECO:0007669"/>
    <property type="project" value="Ensembl"/>
</dbReference>
<gene>
    <name evidence="9" type="primary">DIO1</name>
</gene>
<comment type="similarity">
    <text evidence="8">Belongs to the iodothyronine deiodinase family.</text>
</comment>
<accession>A0A803ST90</accession>
<dbReference type="GO" id="GO:0033798">
    <property type="term" value="F:thyroxine 5-deiodinase activity"/>
    <property type="evidence" value="ECO:0007669"/>
    <property type="project" value="Ensembl"/>
</dbReference>
<evidence type="ECO:0000256" key="8">
    <source>
        <dbReference type="RuleBase" id="RU000676"/>
    </source>
</evidence>
<dbReference type="PANTHER" id="PTHR11781">
    <property type="entry name" value="IODOTHYRONINE DEIODINASE"/>
    <property type="match status" value="1"/>
</dbReference>
<dbReference type="Ensembl" id="ENSACAT00000043832.1">
    <property type="protein sequence ID" value="ENSACAP00000026180.1"/>
    <property type="gene ID" value="ENSACAG00000035687.1"/>
</dbReference>
<comment type="catalytic activity">
    <reaction evidence="7">
        <text>3-iodothyronamine + iodide + A + H(+) = 3,3'-diiodothyronamine + AH2</text>
        <dbReference type="Rhea" id="RHEA:83827"/>
        <dbReference type="ChEBI" id="CHEBI:13193"/>
        <dbReference type="ChEBI" id="CHEBI:15378"/>
        <dbReference type="ChEBI" id="CHEBI:16382"/>
        <dbReference type="ChEBI" id="CHEBI:17499"/>
        <dbReference type="ChEBI" id="CHEBI:231647"/>
        <dbReference type="ChEBI" id="CHEBI:233341"/>
    </reaction>
    <physiologicalReaction direction="right-to-left" evidence="7">
        <dbReference type="Rhea" id="RHEA:83829"/>
    </physiologicalReaction>
</comment>
<name>A0A803ST90_ANOCA</name>
<comment type="catalytic activity">
    <reaction evidence="5">
        <text>3,3'-diiodo-L-thyronine sulfate + iodide + A + H(+) = 3,3',5'-triiodo-L-thyronine sulfate + AH2</text>
        <dbReference type="Rhea" id="RHEA:83831"/>
        <dbReference type="ChEBI" id="CHEBI:13193"/>
        <dbReference type="ChEBI" id="CHEBI:15378"/>
        <dbReference type="ChEBI" id="CHEBI:16382"/>
        <dbReference type="ChEBI" id="CHEBI:17499"/>
        <dbReference type="ChEBI" id="CHEBI:176513"/>
        <dbReference type="ChEBI" id="CHEBI:176515"/>
    </reaction>
    <physiologicalReaction direction="right-to-left" evidence="5">
        <dbReference type="Rhea" id="RHEA:83833"/>
    </physiologicalReaction>
</comment>
<comment type="catalytic activity">
    <reaction evidence="4">
        <text>3'-iodothyronamine + iodide + A + H(+) = 3',5'-diiodothyronamine + AH2</text>
        <dbReference type="Rhea" id="RHEA:83803"/>
        <dbReference type="ChEBI" id="CHEBI:13193"/>
        <dbReference type="ChEBI" id="CHEBI:15378"/>
        <dbReference type="ChEBI" id="CHEBI:16382"/>
        <dbReference type="ChEBI" id="CHEBI:17499"/>
        <dbReference type="ChEBI" id="CHEBI:233339"/>
        <dbReference type="ChEBI" id="CHEBI:233342"/>
    </reaction>
    <physiologicalReaction direction="right-to-left" evidence="4">
        <dbReference type="Rhea" id="RHEA:83805"/>
    </physiologicalReaction>
</comment>
<reference evidence="9" key="2">
    <citation type="submission" date="2025-08" db="UniProtKB">
        <authorList>
            <consortium name="Ensembl"/>
        </authorList>
    </citation>
    <scope>IDENTIFICATION</scope>
</reference>
<dbReference type="GO" id="GO:0004800">
    <property type="term" value="F:thyroxine 5'-deiodinase activity"/>
    <property type="evidence" value="ECO:0007669"/>
    <property type="project" value="Ensembl"/>
</dbReference>
<comment type="catalytic activity">
    <reaction evidence="6">
        <text>3,3'-diiodothyronamine + iodide + A + H(+) = 3,3',5'-triiodothyronamine + AH2</text>
        <dbReference type="Rhea" id="RHEA:83795"/>
        <dbReference type="ChEBI" id="CHEBI:13193"/>
        <dbReference type="ChEBI" id="CHEBI:15378"/>
        <dbReference type="ChEBI" id="CHEBI:16382"/>
        <dbReference type="ChEBI" id="CHEBI:17499"/>
        <dbReference type="ChEBI" id="CHEBI:233341"/>
        <dbReference type="ChEBI" id="CHEBI:233343"/>
    </reaction>
    <physiologicalReaction direction="right-to-left" evidence="6">
        <dbReference type="Rhea" id="RHEA:83797"/>
    </physiologicalReaction>
</comment>
<keyword evidence="8" id="KW-0712">Selenocysteine</keyword>
<evidence type="ECO:0000313" key="9">
    <source>
        <dbReference type="Ensembl" id="ENSACAP00000026180.1"/>
    </source>
</evidence>
<evidence type="ECO:0000256" key="7">
    <source>
        <dbReference type="ARBA" id="ARBA00093242"/>
    </source>
</evidence>
<evidence type="ECO:0000256" key="2">
    <source>
        <dbReference type="ARBA" id="ARBA00093202"/>
    </source>
</evidence>
<dbReference type="InterPro" id="IPR000643">
    <property type="entry name" value="Iodothyronine_deiodinase"/>
</dbReference>
<comment type="function">
    <text evidence="8">Responsible for the deiodination of T4 (3,5,3',5'-tetraiodothyronine).</text>
</comment>
<evidence type="ECO:0000256" key="3">
    <source>
        <dbReference type="ARBA" id="ARBA00093206"/>
    </source>
</evidence>
<dbReference type="GeneTree" id="ENSGT00940000154482"/>
<dbReference type="GO" id="GO:0006520">
    <property type="term" value="P:amino acid metabolic process"/>
    <property type="evidence" value="ECO:0007669"/>
    <property type="project" value="Ensembl"/>
</dbReference>
<keyword evidence="8" id="KW-0893">Thyroid hormones biosynthesis</keyword>
<evidence type="ECO:0000256" key="6">
    <source>
        <dbReference type="ARBA" id="ARBA00093236"/>
    </source>
</evidence>
<dbReference type="Proteomes" id="UP000001646">
    <property type="component" value="Chromosome 4"/>
</dbReference>
<protein>
    <recommendedName>
        <fullName evidence="8">Iodothyronine deiodinase</fullName>
    </recommendedName>
</protein>